<dbReference type="STRING" id="35756.GCA_001044155_02719"/>
<sequence>MNTPNLLVVPGSPALVRELAPADPASHRLRRSVAQALSLIDDRPCQIIGSGDPRWATQHVGSFAAWGAPQVHVGHGTNLAELVARYLLGSRANARTTFRSELSPLNPEAVTVLVLDGPAGLTARAPLALIDGAARVHEQCQELLAGDLTAQFDADSLAHAGVIEPDLWLQLVQLRPTHAELLDVDDTLGVGRYVALWEVQA</sequence>
<dbReference type="Proteomes" id="UP000254467">
    <property type="component" value="Unassembled WGS sequence"/>
</dbReference>
<evidence type="ECO:0000313" key="1">
    <source>
        <dbReference type="EMBL" id="STC67943.1"/>
    </source>
</evidence>
<dbReference type="OrthoDB" id="4774928at2"/>
<dbReference type="AlphaFoldDB" id="A0A376CI08"/>
<organism evidence="1 2">
    <name type="scientific">Corynebacterium pilosum</name>
    <dbReference type="NCBI Taxonomy" id="35756"/>
    <lineage>
        <taxon>Bacteria</taxon>
        <taxon>Bacillati</taxon>
        <taxon>Actinomycetota</taxon>
        <taxon>Actinomycetes</taxon>
        <taxon>Mycobacteriales</taxon>
        <taxon>Corynebacteriaceae</taxon>
        <taxon>Corynebacterium</taxon>
    </lineage>
</organism>
<gene>
    <name evidence="1" type="ORF">NCTC11862_00003</name>
</gene>
<proteinExistence type="predicted"/>
<keyword evidence="2" id="KW-1185">Reference proteome</keyword>
<reference evidence="1 2" key="1">
    <citation type="submission" date="2018-06" db="EMBL/GenBank/DDBJ databases">
        <authorList>
            <consortium name="Pathogen Informatics"/>
            <person name="Doyle S."/>
        </authorList>
    </citation>
    <scope>NUCLEOTIDE SEQUENCE [LARGE SCALE GENOMIC DNA]</scope>
    <source>
        <strain evidence="1 2">NCTC11862</strain>
    </source>
</reference>
<accession>A0A376CI08</accession>
<dbReference type="RefSeq" id="WP_018581177.1">
    <property type="nucleotide sequence ID" value="NZ_LDYD01000009.1"/>
</dbReference>
<name>A0A376CI08_9CORY</name>
<protein>
    <submittedName>
        <fullName evidence="1">Uncharacterized protein</fullName>
    </submittedName>
</protein>
<evidence type="ECO:0000313" key="2">
    <source>
        <dbReference type="Proteomes" id="UP000254467"/>
    </source>
</evidence>
<dbReference type="EMBL" id="UFXQ01000001">
    <property type="protein sequence ID" value="STC67943.1"/>
    <property type="molecule type" value="Genomic_DNA"/>
</dbReference>